<dbReference type="OrthoDB" id="684567at2759"/>
<dbReference type="SMART" id="SM00353">
    <property type="entry name" value="HLH"/>
    <property type="match status" value="1"/>
</dbReference>
<sequence length="302" mass="33177">MYRERERTALLGYGGNELCCSMDDDWGFDQRTYEEEQGDTNNGCFGFPGNQAAGCFYGQWNCDELEFQLSNTSTSGSTPHAAAAAADYSQRLDQDESKAVIDSDCGPSRRRRVKGRGKKQQQQEDIENQRITHIAVERNRRKQMNEYLSVIRSLMPTSYAQRGDQASIVGGAINFVKELELQLEALAVRPHQEVDSYCSASGKSNTTAMGDESSSSAAYSSAVEVSLVDSHASIKVRSAKKQRQLLELVKGLQRIGLSVLHLNASTVEGTALYSLSVKVEDDCELTSGDEIANAVYQILGSI</sequence>
<keyword evidence="5" id="KW-0539">Nucleus</keyword>
<keyword evidence="3" id="KW-0238">DNA-binding</keyword>
<dbReference type="Pfam" id="PF22754">
    <property type="entry name" value="bHLH-TF_ACT-like_plant"/>
    <property type="match status" value="1"/>
</dbReference>
<dbReference type="GO" id="GO:0010052">
    <property type="term" value="P:guard cell differentiation"/>
    <property type="evidence" value="ECO:0007669"/>
    <property type="project" value="InterPro"/>
</dbReference>
<dbReference type="GO" id="GO:0005634">
    <property type="term" value="C:nucleus"/>
    <property type="evidence" value="ECO:0007669"/>
    <property type="project" value="UniProtKB-SubCell"/>
</dbReference>
<dbReference type="PROSITE" id="PS50888">
    <property type="entry name" value="BHLH"/>
    <property type="match status" value="1"/>
</dbReference>
<evidence type="ECO:0000256" key="2">
    <source>
        <dbReference type="ARBA" id="ARBA00023015"/>
    </source>
</evidence>
<dbReference type="InterPro" id="IPR011598">
    <property type="entry name" value="bHLH_dom"/>
</dbReference>
<dbReference type="STRING" id="22663.A0A2I0IMG6"/>
<accession>A0A2I0IMG6</accession>
<protein>
    <submittedName>
        <fullName evidence="6">Uncharacterized protein</fullName>
    </submittedName>
</protein>
<dbReference type="InterPro" id="IPR044283">
    <property type="entry name" value="FAMA/SPEECHLESS/MUTE-like"/>
</dbReference>
<dbReference type="EMBL" id="PGOL01002762">
    <property type="protein sequence ID" value="PKI45192.1"/>
    <property type="molecule type" value="Genomic_DNA"/>
</dbReference>
<evidence type="ECO:0000313" key="6">
    <source>
        <dbReference type="EMBL" id="PKI45192.1"/>
    </source>
</evidence>
<dbReference type="InterPro" id="IPR036638">
    <property type="entry name" value="HLH_DNA-bd_sf"/>
</dbReference>
<dbReference type="InterPro" id="IPR054502">
    <property type="entry name" value="bHLH-TF_ACT-like_plant"/>
</dbReference>
<keyword evidence="2" id="KW-0805">Transcription regulation</keyword>
<dbReference type="Pfam" id="PF00010">
    <property type="entry name" value="HLH"/>
    <property type="match status" value="1"/>
</dbReference>
<keyword evidence="7" id="KW-1185">Reference proteome</keyword>
<comment type="subcellular location">
    <subcellularLocation>
        <location evidence="1">Nucleus</location>
    </subcellularLocation>
</comment>
<dbReference type="Gene3D" id="4.10.280.10">
    <property type="entry name" value="Helix-loop-helix DNA-binding domain"/>
    <property type="match status" value="1"/>
</dbReference>
<dbReference type="GO" id="GO:0045893">
    <property type="term" value="P:positive regulation of DNA-templated transcription"/>
    <property type="evidence" value="ECO:0007669"/>
    <property type="project" value="TreeGrafter"/>
</dbReference>
<reference evidence="6 7" key="1">
    <citation type="submission" date="2017-11" db="EMBL/GenBank/DDBJ databases">
        <title>De-novo sequencing of pomegranate (Punica granatum L.) genome.</title>
        <authorList>
            <person name="Akparov Z."/>
            <person name="Amiraslanov A."/>
            <person name="Hajiyeva S."/>
            <person name="Abbasov M."/>
            <person name="Kaur K."/>
            <person name="Hamwieh A."/>
            <person name="Solovyev V."/>
            <person name="Salamov A."/>
            <person name="Braich B."/>
            <person name="Kosarev P."/>
            <person name="Mahmoud A."/>
            <person name="Hajiyev E."/>
            <person name="Babayeva S."/>
            <person name="Izzatullayeva V."/>
            <person name="Mammadov A."/>
            <person name="Mammadov A."/>
            <person name="Sharifova S."/>
            <person name="Ojaghi J."/>
            <person name="Eynullazada K."/>
            <person name="Bayramov B."/>
            <person name="Abdulazimova A."/>
            <person name="Shahmuradov I."/>
        </authorList>
    </citation>
    <scope>NUCLEOTIDE SEQUENCE [LARGE SCALE GENOMIC DNA]</scope>
    <source>
        <strain evidence="7">cv. AG2017</strain>
        <tissue evidence="6">Leaf</tissue>
    </source>
</reference>
<dbReference type="SUPFAM" id="SSF47459">
    <property type="entry name" value="HLH, helix-loop-helix DNA-binding domain"/>
    <property type="match status" value="1"/>
</dbReference>
<comment type="caution">
    <text evidence="6">The sequence shown here is derived from an EMBL/GenBank/DDBJ whole genome shotgun (WGS) entry which is preliminary data.</text>
</comment>
<dbReference type="Proteomes" id="UP000233551">
    <property type="component" value="Unassembled WGS sequence"/>
</dbReference>
<dbReference type="GO" id="GO:0046983">
    <property type="term" value="F:protein dimerization activity"/>
    <property type="evidence" value="ECO:0007669"/>
    <property type="project" value="InterPro"/>
</dbReference>
<dbReference type="GO" id="GO:0003677">
    <property type="term" value="F:DNA binding"/>
    <property type="evidence" value="ECO:0007669"/>
    <property type="project" value="UniProtKB-KW"/>
</dbReference>
<evidence type="ECO:0000313" key="7">
    <source>
        <dbReference type="Proteomes" id="UP000233551"/>
    </source>
</evidence>
<keyword evidence="4" id="KW-0804">Transcription</keyword>
<dbReference type="PANTHER" id="PTHR46684:SF16">
    <property type="entry name" value="TRANSCRIPTION FACTOR BHLH67-LIKE ISOFORM X2"/>
    <property type="match status" value="1"/>
</dbReference>
<organism evidence="6 7">
    <name type="scientific">Punica granatum</name>
    <name type="common">Pomegranate</name>
    <dbReference type="NCBI Taxonomy" id="22663"/>
    <lineage>
        <taxon>Eukaryota</taxon>
        <taxon>Viridiplantae</taxon>
        <taxon>Streptophyta</taxon>
        <taxon>Embryophyta</taxon>
        <taxon>Tracheophyta</taxon>
        <taxon>Spermatophyta</taxon>
        <taxon>Magnoliopsida</taxon>
        <taxon>eudicotyledons</taxon>
        <taxon>Gunneridae</taxon>
        <taxon>Pentapetalae</taxon>
        <taxon>rosids</taxon>
        <taxon>malvids</taxon>
        <taxon>Myrtales</taxon>
        <taxon>Lythraceae</taxon>
        <taxon>Punica</taxon>
    </lineage>
</organism>
<dbReference type="PANTHER" id="PTHR46684">
    <property type="entry name" value="TRANSCRIPTION FACTOR FAMA"/>
    <property type="match status" value="1"/>
</dbReference>
<dbReference type="GO" id="GO:0003700">
    <property type="term" value="F:DNA-binding transcription factor activity"/>
    <property type="evidence" value="ECO:0007669"/>
    <property type="project" value="InterPro"/>
</dbReference>
<gene>
    <name evidence="6" type="ORF">CRG98_034413</name>
</gene>
<evidence type="ECO:0000256" key="1">
    <source>
        <dbReference type="ARBA" id="ARBA00004123"/>
    </source>
</evidence>
<proteinExistence type="predicted"/>
<dbReference type="GeneID" id="116212632"/>
<name>A0A2I0IMG6_PUNGR</name>
<evidence type="ECO:0000256" key="4">
    <source>
        <dbReference type="ARBA" id="ARBA00023163"/>
    </source>
</evidence>
<evidence type="ECO:0000256" key="3">
    <source>
        <dbReference type="ARBA" id="ARBA00023125"/>
    </source>
</evidence>
<dbReference type="AlphaFoldDB" id="A0A2I0IMG6"/>
<evidence type="ECO:0000256" key="5">
    <source>
        <dbReference type="ARBA" id="ARBA00023242"/>
    </source>
</evidence>